<accession>A0ABU6HJK6</accession>
<dbReference type="Proteomes" id="UP001348149">
    <property type="component" value="Unassembled WGS sequence"/>
</dbReference>
<dbReference type="RefSeq" id="WP_326297824.1">
    <property type="nucleotide sequence ID" value="NZ_JAYLLH010000017.1"/>
</dbReference>
<proteinExistence type="predicted"/>
<comment type="caution">
    <text evidence="2">The sequence shown here is derived from an EMBL/GenBank/DDBJ whole genome shotgun (WGS) entry which is preliminary data.</text>
</comment>
<organism evidence="2 3">
    <name type="scientific">Mesobacterium hydrothermale</name>
    <dbReference type="NCBI Taxonomy" id="3111907"/>
    <lineage>
        <taxon>Bacteria</taxon>
        <taxon>Pseudomonadati</taxon>
        <taxon>Pseudomonadota</taxon>
        <taxon>Alphaproteobacteria</taxon>
        <taxon>Rhodobacterales</taxon>
        <taxon>Roseobacteraceae</taxon>
        <taxon>Mesobacterium</taxon>
    </lineage>
</organism>
<evidence type="ECO:0000256" key="1">
    <source>
        <dbReference type="SAM" id="Phobius"/>
    </source>
</evidence>
<dbReference type="PANTHER" id="PTHR43471">
    <property type="entry name" value="ABC TRANSPORTER PERMEASE"/>
    <property type="match status" value="1"/>
</dbReference>
<feature type="transmembrane region" description="Helical" evidence="1">
    <location>
        <begin position="193"/>
        <end position="212"/>
    </location>
</feature>
<dbReference type="Pfam" id="PF12679">
    <property type="entry name" value="ABC2_membrane_2"/>
    <property type="match status" value="1"/>
</dbReference>
<keyword evidence="1" id="KW-0812">Transmembrane</keyword>
<feature type="transmembrane region" description="Helical" evidence="1">
    <location>
        <begin position="81"/>
        <end position="101"/>
    </location>
</feature>
<feature type="transmembrane region" description="Helical" evidence="1">
    <location>
        <begin position="163"/>
        <end position="186"/>
    </location>
</feature>
<protein>
    <submittedName>
        <fullName evidence="2">ABC transporter permease subunit</fullName>
    </submittedName>
</protein>
<sequence>MTPARFIARQSLAGLTRDRSVLILIAFFAAMVLVTAWLGWSATNTVNAIYADAATYLSASGQPVPPNPVSQTASLAVLRNLGVYISLIGAFGSIVIGQLLIETDRRAGTLPLIGARPFERRDLALGKMRALVTATGAMMAVAGIISVATLVTIPSLVVGPGDLLRLALFLVAGWAYITIFGFLALGAAARMPATASGLIAATVVWLVVTFVLPELTANVHPTAAINPVSTLANTPDLGFFHVMSRVLGPLSLAEGFAWLSGDLLSFLPDGLAPRGPIPPAVTLSVALILAGLFAARSAAKLDLNAGGPDA</sequence>
<keyword evidence="3" id="KW-1185">Reference proteome</keyword>
<keyword evidence="1" id="KW-1133">Transmembrane helix</keyword>
<gene>
    <name evidence="2" type="ORF">VK792_12400</name>
</gene>
<reference evidence="2 3" key="1">
    <citation type="submission" date="2024-01" db="EMBL/GenBank/DDBJ databases">
        <title>Mesobacterium rodlantinim sp. nov., isolated from shallow sea hydrothermal systems off Kueishantao Island.</title>
        <authorList>
            <person name="Su Z."/>
            <person name="Tang K."/>
        </authorList>
    </citation>
    <scope>NUCLEOTIDE SEQUENCE [LARGE SCALE GENOMIC DNA]</scope>
    <source>
        <strain evidence="2 3">TK19101</strain>
    </source>
</reference>
<feature type="transmembrane region" description="Helical" evidence="1">
    <location>
        <begin position="21"/>
        <end position="40"/>
    </location>
</feature>
<name>A0ABU6HJK6_9RHOB</name>
<evidence type="ECO:0000313" key="2">
    <source>
        <dbReference type="EMBL" id="MEC3862086.1"/>
    </source>
</evidence>
<dbReference type="EMBL" id="JAYLLH010000017">
    <property type="protein sequence ID" value="MEC3862086.1"/>
    <property type="molecule type" value="Genomic_DNA"/>
</dbReference>
<feature type="transmembrane region" description="Helical" evidence="1">
    <location>
        <begin position="130"/>
        <end position="157"/>
    </location>
</feature>
<evidence type="ECO:0000313" key="3">
    <source>
        <dbReference type="Proteomes" id="UP001348149"/>
    </source>
</evidence>
<feature type="transmembrane region" description="Helical" evidence="1">
    <location>
        <begin position="277"/>
        <end position="295"/>
    </location>
</feature>
<keyword evidence="1" id="KW-0472">Membrane</keyword>